<organism evidence="4">
    <name type="scientific">Pseudogymnoascus destructans</name>
    <dbReference type="NCBI Taxonomy" id="655981"/>
    <lineage>
        <taxon>Eukaryota</taxon>
        <taxon>Fungi</taxon>
        <taxon>Dikarya</taxon>
        <taxon>Ascomycota</taxon>
        <taxon>Pezizomycotina</taxon>
        <taxon>Leotiomycetes</taxon>
        <taxon>Thelebolales</taxon>
        <taxon>Thelebolaceae</taxon>
        <taxon>Pseudogymnoascus</taxon>
    </lineage>
</organism>
<dbReference type="InterPro" id="IPR037475">
    <property type="entry name" value="Sos7"/>
</dbReference>
<evidence type="ECO:0000313" key="4">
    <source>
        <dbReference type="EMBL" id="OAF63425.1"/>
    </source>
</evidence>
<name>A0A177AN10_9PEZI</name>
<protein>
    <recommendedName>
        <fullName evidence="3">Kinetochore protein Sos7 coiled-coil domain-containing protein</fullName>
    </recommendedName>
</protein>
<dbReference type="GO" id="GO:0000776">
    <property type="term" value="C:kinetochore"/>
    <property type="evidence" value="ECO:0007669"/>
    <property type="project" value="InterPro"/>
</dbReference>
<dbReference type="Pfam" id="PF20882">
    <property type="entry name" value="Sos7"/>
    <property type="match status" value="1"/>
</dbReference>
<evidence type="ECO:0000256" key="2">
    <source>
        <dbReference type="SAM" id="MobiDB-lite"/>
    </source>
</evidence>
<keyword evidence="1" id="KW-0175">Coiled coil</keyword>
<dbReference type="InterPro" id="IPR048781">
    <property type="entry name" value="Sos7_CC"/>
</dbReference>
<feature type="coiled-coil region" evidence="1">
    <location>
        <begin position="190"/>
        <end position="224"/>
    </location>
</feature>
<dbReference type="AlphaFoldDB" id="A0A177AN10"/>
<feature type="domain" description="Kinetochore protein Sos7 coiled-coil" evidence="3">
    <location>
        <begin position="66"/>
        <end position="140"/>
    </location>
</feature>
<dbReference type="GO" id="GO:0051315">
    <property type="term" value="P:attachment of mitotic spindle microtubules to kinetochore"/>
    <property type="evidence" value="ECO:0007669"/>
    <property type="project" value="TreeGrafter"/>
</dbReference>
<dbReference type="eggNOG" id="ENOG502S6XI">
    <property type="taxonomic scope" value="Eukaryota"/>
</dbReference>
<feature type="compositionally biased region" description="Basic and acidic residues" evidence="2">
    <location>
        <begin position="240"/>
        <end position="249"/>
    </location>
</feature>
<proteinExistence type="predicted"/>
<dbReference type="GO" id="GO:0034501">
    <property type="term" value="P:protein localization to kinetochore"/>
    <property type="evidence" value="ECO:0007669"/>
    <property type="project" value="InterPro"/>
</dbReference>
<dbReference type="EMBL" id="KV441386">
    <property type="protein sequence ID" value="OAF63425.1"/>
    <property type="molecule type" value="Genomic_DNA"/>
</dbReference>
<dbReference type="Proteomes" id="UP000077154">
    <property type="component" value="Unassembled WGS sequence"/>
</dbReference>
<dbReference type="PANTHER" id="PTHR37329">
    <property type="entry name" value="KINETOCHORE PROTEIN SOS7"/>
    <property type="match status" value="1"/>
</dbReference>
<dbReference type="RefSeq" id="XP_024328693.1">
    <property type="nucleotide sequence ID" value="XM_024463790.1"/>
</dbReference>
<dbReference type="OrthoDB" id="18959at2759"/>
<dbReference type="GeneID" id="36283192"/>
<reference evidence="4" key="1">
    <citation type="submission" date="2016-03" db="EMBL/GenBank/DDBJ databases">
        <title>Updated assembly of Pseudogymnoascus destructans, the fungus causing white-nose syndrome of bats.</title>
        <authorList>
            <person name="Palmer J.M."/>
            <person name="Drees K.P."/>
            <person name="Foster J.T."/>
            <person name="Lindner D.L."/>
        </authorList>
    </citation>
    <scope>NUCLEOTIDE SEQUENCE [LARGE SCALE GENOMIC DNA]</scope>
    <source>
        <strain evidence="4">20631-21</strain>
    </source>
</reference>
<feature type="coiled-coil region" evidence="1">
    <location>
        <begin position="101"/>
        <end position="146"/>
    </location>
</feature>
<sequence length="279" mass="31205">MDNMYGDTLSALKELQTEELSIIKISKPILTVSLQDTAAPTSDASQDAYESPTSTSLQDDLSHYKELFSKLRFSYLEQVTKEKFIRAIVGEPQFIVQHGENIELEEQLAEVKASLKAKKNDVAGMVAELERQGRELSQKHEAIKLQTSQLGDLPEKIDYLHASIAELQAAQAPGPSANLSMPLDKTMALVEDKEKESAELDRILEKLQLELPRKTRAVERLEAELQPLEVKRQGTTALARDAKRRKEDALGGNGDDLEERGRWWRGVEGGLKVLLDVEN</sequence>
<dbReference type="PANTHER" id="PTHR37329:SF1">
    <property type="entry name" value="KINETOCHORE PROTEIN SOS7"/>
    <property type="match status" value="1"/>
</dbReference>
<evidence type="ECO:0000256" key="1">
    <source>
        <dbReference type="SAM" id="Coils"/>
    </source>
</evidence>
<evidence type="ECO:0000259" key="3">
    <source>
        <dbReference type="Pfam" id="PF20882"/>
    </source>
</evidence>
<feature type="region of interest" description="Disordered" evidence="2">
    <location>
        <begin position="236"/>
        <end position="257"/>
    </location>
</feature>
<dbReference type="VEuPathDB" id="FungiDB:GMDG_02783"/>
<gene>
    <name evidence="4" type="ORF">VC83_00093</name>
</gene>
<accession>A0A177AN10</accession>